<dbReference type="Pfam" id="PF22550">
    <property type="entry name" value="CesT_Tir_1"/>
    <property type="match status" value="1"/>
</dbReference>
<proteinExistence type="predicted"/>
<dbReference type="SUPFAM" id="SSF69635">
    <property type="entry name" value="Type III secretory system chaperone-like"/>
    <property type="match status" value="1"/>
</dbReference>
<keyword evidence="2" id="KW-1185">Reference proteome</keyword>
<accession>A0AAX1N803</accession>
<dbReference type="Gene3D" id="3.30.1460.10">
    <property type="match status" value="1"/>
</dbReference>
<gene>
    <name evidence="1" type="ORF">KMW28_08685</name>
</gene>
<protein>
    <submittedName>
        <fullName evidence="1">YbjN domain-containing protein</fullName>
    </submittedName>
</protein>
<dbReference type="RefSeq" id="WP_169664566.1">
    <property type="nucleotide sequence ID" value="NZ_CP076132.1"/>
</dbReference>
<dbReference type="Proteomes" id="UP000678679">
    <property type="component" value="Chromosome 1"/>
</dbReference>
<organism evidence="1 2">
    <name type="scientific">Flammeovirga yaeyamensis</name>
    <dbReference type="NCBI Taxonomy" id="367791"/>
    <lineage>
        <taxon>Bacteria</taxon>
        <taxon>Pseudomonadati</taxon>
        <taxon>Bacteroidota</taxon>
        <taxon>Cytophagia</taxon>
        <taxon>Cytophagales</taxon>
        <taxon>Flammeovirgaceae</taxon>
        <taxon>Flammeovirga</taxon>
    </lineage>
</organism>
<evidence type="ECO:0000313" key="2">
    <source>
        <dbReference type="Proteomes" id="UP000678679"/>
    </source>
</evidence>
<evidence type="ECO:0000313" key="1">
    <source>
        <dbReference type="EMBL" id="QWG03643.1"/>
    </source>
</evidence>
<dbReference type="KEGG" id="fya:KMW28_08685"/>
<dbReference type="AlphaFoldDB" id="A0AAX1N803"/>
<reference evidence="1 2" key="1">
    <citation type="submission" date="2021-05" db="EMBL/GenBank/DDBJ databases">
        <title>Comparative genomic studies on the polysaccharide-degrading batcterial strains of the Flammeovirga genus.</title>
        <authorList>
            <person name="Zewei F."/>
            <person name="Zheng Z."/>
            <person name="Yu L."/>
            <person name="Ruyue G."/>
            <person name="Yanhong M."/>
            <person name="Yuanyuan C."/>
            <person name="Jingyan G."/>
            <person name="Wenjun H."/>
        </authorList>
    </citation>
    <scope>NUCLEOTIDE SEQUENCE [LARGE SCALE GENOMIC DNA]</scope>
    <source>
        <strain evidence="1 2">NBRC:100898</strain>
    </source>
</reference>
<dbReference type="InterPro" id="IPR054345">
    <property type="entry name" value="Tir-like"/>
</dbReference>
<dbReference type="EMBL" id="CP076132">
    <property type="protein sequence ID" value="QWG03643.1"/>
    <property type="molecule type" value="Genomic_DNA"/>
</dbReference>
<name>A0AAX1N803_9BACT</name>
<sequence length="130" mass="15171">MNNFEKVKGYLLNLGYDIKSEDEQEELFIISDEEEGLLNVVVDCEDPILIVEMHLIDLNQEKPDFYKQLLVKNRNFVHGAFVIDEQGNRLLYRDTLELENLDENELEGTLNALKLVISENYSMLLDYAQN</sequence>